<evidence type="ECO:0000256" key="6">
    <source>
        <dbReference type="ARBA" id="ARBA00023316"/>
    </source>
</evidence>
<organism evidence="8 9">
    <name type="scientific">Methylophaga sulfidovorans</name>
    <dbReference type="NCBI Taxonomy" id="45496"/>
    <lineage>
        <taxon>Bacteria</taxon>
        <taxon>Pseudomonadati</taxon>
        <taxon>Pseudomonadota</taxon>
        <taxon>Gammaproteobacteria</taxon>
        <taxon>Thiotrichales</taxon>
        <taxon>Piscirickettsiaceae</taxon>
        <taxon>Methylophaga</taxon>
    </lineage>
</organism>
<feature type="site" description="Important for catalytic activity" evidence="7">
    <location>
        <position position="219"/>
    </location>
</feature>
<dbReference type="PANTHER" id="PTHR30518:SF2">
    <property type="entry name" value="ENDOLYTIC MUREIN TRANSGLYCOSYLASE"/>
    <property type="match status" value="1"/>
</dbReference>
<evidence type="ECO:0000313" key="8">
    <source>
        <dbReference type="EMBL" id="SFK37375.1"/>
    </source>
</evidence>
<sequence length="336" mass="37548">MKNNLLLKTLLPALIAAAICTYIVIQYNRFMTTPLNITEPVHFIVTPGSNLKRISEDLYKHNITSISPIYLQLYGRANESASRIKAGEYQLLPGDTLPDVLNRLVSGKVIMNSMTIVEGTTAQSLVDMVEANVKIKHTLEQPDVAAVMAALGQADKDGEGWFLPETYHFPTDTTDIEFLARANKQMQEVLDQAWQYRAKDLPYTSPYEALIMASIIEKETAVAEERPEIAGVFVRRLQKGMRLQTDPTVIYGIRKNFDGNLRKKDLTTDTPYNTYTRSGLPPTPICLPSRESINAALHPASGDSLYFVATGTDGRHIFSSNLADHNKAVRKYQLKK</sequence>
<dbReference type="AlphaFoldDB" id="A0A1I3YZY7"/>
<evidence type="ECO:0000256" key="4">
    <source>
        <dbReference type="ARBA" id="ARBA00023136"/>
    </source>
</evidence>
<dbReference type="EC" id="4.2.2.29" evidence="7"/>
<dbReference type="Pfam" id="PF02618">
    <property type="entry name" value="YceG"/>
    <property type="match status" value="1"/>
</dbReference>
<evidence type="ECO:0000256" key="5">
    <source>
        <dbReference type="ARBA" id="ARBA00023239"/>
    </source>
</evidence>
<proteinExistence type="inferred from homology"/>
<evidence type="ECO:0000256" key="3">
    <source>
        <dbReference type="ARBA" id="ARBA00022989"/>
    </source>
</evidence>
<evidence type="ECO:0000256" key="7">
    <source>
        <dbReference type="HAMAP-Rule" id="MF_02065"/>
    </source>
</evidence>
<keyword evidence="2 7" id="KW-0812">Transmembrane</keyword>
<name>A0A1I3YZY7_9GAMM</name>
<dbReference type="EMBL" id="FOSH01000009">
    <property type="protein sequence ID" value="SFK37375.1"/>
    <property type="molecule type" value="Genomic_DNA"/>
</dbReference>
<dbReference type="HAMAP" id="MF_02065">
    <property type="entry name" value="MltG"/>
    <property type="match status" value="1"/>
</dbReference>
<gene>
    <name evidence="7" type="primary">mltG</name>
    <name evidence="8" type="ORF">SAMN04488079_10972</name>
</gene>
<dbReference type="Proteomes" id="UP000198924">
    <property type="component" value="Unassembled WGS sequence"/>
</dbReference>
<evidence type="ECO:0000313" key="9">
    <source>
        <dbReference type="Proteomes" id="UP000198924"/>
    </source>
</evidence>
<comment type="function">
    <text evidence="7">Functions as a peptidoglycan terminase that cleaves nascent peptidoglycan strands endolytically to terminate their elongation.</text>
</comment>
<keyword evidence="9" id="KW-1185">Reference proteome</keyword>
<keyword evidence="4 7" id="KW-0472">Membrane</keyword>
<dbReference type="STRING" id="45496.SAMN04488079_10972"/>
<dbReference type="OrthoDB" id="9814591at2"/>
<dbReference type="CDD" id="cd08010">
    <property type="entry name" value="MltG_like"/>
    <property type="match status" value="1"/>
</dbReference>
<dbReference type="Gene3D" id="3.30.1490.480">
    <property type="entry name" value="Endolytic murein transglycosylase"/>
    <property type="match status" value="1"/>
</dbReference>
<accession>A0A1I3YZY7</accession>
<dbReference type="RefSeq" id="WP_091713759.1">
    <property type="nucleotide sequence ID" value="NZ_FOSH01000009.1"/>
</dbReference>
<keyword evidence="6 7" id="KW-0961">Cell wall biogenesis/degradation</keyword>
<dbReference type="GO" id="GO:0009252">
    <property type="term" value="P:peptidoglycan biosynthetic process"/>
    <property type="evidence" value="ECO:0007669"/>
    <property type="project" value="UniProtKB-UniRule"/>
</dbReference>
<dbReference type="Gene3D" id="3.30.160.60">
    <property type="entry name" value="Classic Zinc Finger"/>
    <property type="match status" value="1"/>
</dbReference>
<reference evidence="9" key="1">
    <citation type="submission" date="2016-10" db="EMBL/GenBank/DDBJ databases">
        <authorList>
            <person name="Varghese N."/>
            <person name="Submissions S."/>
        </authorList>
    </citation>
    <scope>NUCLEOTIDE SEQUENCE [LARGE SCALE GENOMIC DNA]</scope>
    <source>
        <strain evidence="9">DSM 11578</strain>
    </source>
</reference>
<dbReference type="GO" id="GO:0005886">
    <property type="term" value="C:plasma membrane"/>
    <property type="evidence" value="ECO:0007669"/>
    <property type="project" value="UniProtKB-UniRule"/>
</dbReference>
<comment type="similarity">
    <text evidence="7">Belongs to the transglycosylase MltG family.</text>
</comment>
<dbReference type="GO" id="GO:0071555">
    <property type="term" value="P:cell wall organization"/>
    <property type="evidence" value="ECO:0007669"/>
    <property type="project" value="UniProtKB-KW"/>
</dbReference>
<evidence type="ECO:0000256" key="1">
    <source>
        <dbReference type="ARBA" id="ARBA00022475"/>
    </source>
</evidence>
<dbReference type="PANTHER" id="PTHR30518">
    <property type="entry name" value="ENDOLYTIC MUREIN TRANSGLYCOSYLASE"/>
    <property type="match status" value="1"/>
</dbReference>
<protein>
    <recommendedName>
        <fullName evidence="7">Endolytic murein transglycosylase</fullName>
        <ecNumber evidence="7">4.2.2.29</ecNumber>
    </recommendedName>
    <alternativeName>
        <fullName evidence="7">Peptidoglycan lytic transglycosylase</fullName>
    </alternativeName>
    <alternativeName>
        <fullName evidence="7">Peptidoglycan polymerization terminase</fullName>
    </alternativeName>
</protein>
<keyword evidence="7" id="KW-0997">Cell inner membrane</keyword>
<dbReference type="GO" id="GO:0008932">
    <property type="term" value="F:lytic endotransglycosylase activity"/>
    <property type="evidence" value="ECO:0007669"/>
    <property type="project" value="UniProtKB-UniRule"/>
</dbReference>
<dbReference type="InterPro" id="IPR003770">
    <property type="entry name" value="MLTG-like"/>
</dbReference>
<keyword evidence="3 7" id="KW-1133">Transmembrane helix</keyword>
<evidence type="ECO:0000256" key="2">
    <source>
        <dbReference type="ARBA" id="ARBA00022692"/>
    </source>
</evidence>
<dbReference type="NCBIfam" id="TIGR00247">
    <property type="entry name" value="endolytic transglycosylase MltG"/>
    <property type="match status" value="1"/>
</dbReference>
<keyword evidence="1 7" id="KW-1003">Cell membrane</keyword>
<comment type="catalytic activity">
    <reaction evidence="7">
        <text>a peptidoglycan chain = a peptidoglycan chain with N-acetyl-1,6-anhydromuramyl-[peptide] at the reducing end + a peptidoglycan chain with N-acetylglucosamine at the non-reducing end.</text>
        <dbReference type="EC" id="4.2.2.29"/>
    </reaction>
</comment>
<keyword evidence="5 7" id="KW-0456">Lyase</keyword>